<organism evidence="1 2">
    <name type="scientific">Novosphingobium ovatum</name>
    <dbReference type="NCBI Taxonomy" id="1908523"/>
    <lineage>
        <taxon>Bacteria</taxon>
        <taxon>Pseudomonadati</taxon>
        <taxon>Pseudomonadota</taxon>
        <taxon>Alphaproteobacteria</taxon>
        <taxon>Sphingomonadales</taxon>
        <taxon>Sphingomonadaceae</taxon>
        <taxon>Novosphingobium</taxon>
    </lineage>
</organism>
<keyword evidence="2" id="KW-1185">Reference proteome</keyword>
<evidence type="ECO:0000313" key="1">
    <source>
        <dbReference type="EMBL" id="NBC35547.1"/>
    </source>
</evidence>
<comment type="caution">
    <text evidence="1">The sequence shown here is derived from an EMBL/GenBank/DDBJ whole genome shotgun (WGS) entry which is preliminary data.</text>
</comment>
<evidence type="ECO:0008006" key="3">
    <source>
        <dbReference type="Google" id="ProtNLM"/>
    </source>
</evidence>
<gene>
    <name evidence="1" type="ORF">GTZ99_03140</name>
</gene>
<accession>A0ABW9XAI6</accession>
<protein>
    <recommendedName>
        <fullName evidence="3">Tail-collar fiber protein</fullName>
    </recommendedName>
</protein>
<dbReference type="RefSeq" id="WP_161716808.1">
    <property type="nucleotide sequence ID" value="NZ_JAAAPO010000001.1"/>
</dbReference>
<reference evidence="2" key="1">
    <citation type="submission" date="2020-01" db="EMBL/GenBank/DDBJ databases">
        <title>Sphingomonas sp. strain CSW-10.</title>
        <authorList>
            <person name="Chen W.-M."/>
        </authorList>
    </citation>
    <scope>NUCLEOTIDE SEQUENCE [LARGE SCALE GENOMIC DNA]</scope>
    <source>
        <strain evidence="2">FSY-8</strain>
    </source>
</reference>
<dbReference type="Proteomes" id="UP000753724">
    <property type="component" value="Unassembled WGS sequence"/>
</dbReference>
<proteinExistence type="predicted"/>
<dbReference type="EMBL" id="JAAAPO010000001">
    <property type="protein sequence ID" value="NBC35547.1"/>
    <property type="molecule type" value="Genomic_DNA"/>
</dbReference>
<evidence type="ECO:0000313" key="2">
    <source>
        <dbReference type="Proteomes" id="UP000753724"/>
    </source>
</evidence>
<name>A0ABW9XAI6_9SPHN</name>
<sequence>MSAIQVTLTRAGLAALIADEGAAFSPAVITQIGLTHAAFTVASTLTALPGEFKRLSVSGEAAGDDVLHIIALDDSADIYAYSGFGIYLDDGTLFAVYGQADDIAGKAEVSATYIVTDIALGAGQSANVTFGDTTITNPPATTTRQGVVELATNAEAKAGVDALRALTPAAAKSAVLDWIGYTPLDEADFTGAAVLALITPMLTTGTTNGVEWERGAGDVLRQWGQITLTGGTNVETGTLPLPHAFQAGTWAPSGNLHFPPQSNWHNGTVILRVENGDQLVWTADTTDIGHQFQAGQTFSFSIIGRIAA</sequence>